<sequence length="354" mass="39654">MPEVTQMALLQTNFGLGLATIFAGFVGNVVYAQYSNRVREKGLQSTLATGAVPDIESEVDLVERQGATQAIKSILKPQRNEEWSHSGARFGQCEPVRARQSQTSKGSTGYVKSPRRSHKSILVKVVTVSNESPDLIPVIALFCEHDPRVARAWVCHPGTKHVGKQIRGEGGFCWYRNIQMVVSYIQSAYPRGFHPFEGRIPTILRLQDWIEEGWDKGVNSSARLETSGIKGTRKYIGTSGTAFYDWCKRPLPSIASLDQKASKPGRNSLTGSKTTSRWWYPPGSRPVGCETNRDGSKNLLVFDPFFTPPAPMKDPIGARSLSRRMDPELLLRACRRRMNYLQKYKEFEVITLDS</sequence>
<evidence type="ECO:0000313" key="4">
    <source>
        <dbReference type="EMBL" id="PUU80070.1"/>
    </source>
</evidence>
<keyword evidence="1" id="KW-0378">Hydrolase</keyword>
<dbReference type="STRING" id="42251.A0A2T6ZX64"/>
<feature type="domain" description="UFSP1/2/DUB catalytic" evidence="3">
    <location>
        <begin position="152"/>
        <end position="239"/>
    </location>
</feature>
<keyword evidence="2" id="KW-0812">Transmembrane</keyword>
<evidence type="ECO:0000259" key="3">
    <source>
        <dbReference type="Pfam" id="PF07910"/>
    </source>
</evidence>
<proteinExistence type="predicted"/>
<dbReference type="OrthoDB" id="288987at2759"/>
<organism evidence="4 5">
    <name type="scientific">Tuber borchii</name>
    <name type="common">White truffle</name>
    <dbReference type="NCBI Taxonomy" id="42251"/>
    <lineage>
        <taxon>Eukaryota</taxon>
        <taxon>Fungi</taxon>
        <taxon>Dikarya</taxon>
        <taxon>Ascomycota</taxon>
        <taxon>Pezizomycotina</taxon>
        <taxon>Pezizomycetes</taxon>
        <taxon>Pezizales</taxon>
        <taxon>Tuberaceae</taxon>
        <taxon>Tuber</taxon>
    </lineage>
</organism>
<keyword evidence="2" id="KW-0472">Membrane</keyword>
<reference evidence="4 5" key="1">
    <citation type="submission" date="2017-04" db="EMBL/GenBank/DDBJ databases">
        <title>Draft genome sequence of Tuber borchii Vittad., a whitish edible truffle.</title>
        <authorList>
            <consortium name="DOE Joint Genome Institute"/>
            <person name="Murat C."/>
            <person name="Kuo A."/>
            <person name="Barry K.W."/>
            <person name="Clum A."/>
            <person name="Dockter R.B."/>
            <person name="Fauchery L."/>
            <person name="Iotti M."/>
            <person name="Kohler A."/>
            <person name="Labutti K."/>
            <person name="Lindquist E.A."/>
            <person name="Lipzen A."/>
            <person name="Ohm R.A."/>
            <person name="Wang M."/>
            <person name="Grigoriev I.V."/>
            <person name="Zambonelli A."/>
            <person name="Martin F.M."/>
        </authorList>
    </citation>
    <scope>NUCLEOTIDE SEQUENCE [LARGE SCALE GENOMIC DNA]</scope>
    <source>
        <strain evidence="4 5">Tbo3840</strain>
    </source>
</reference>
<keyword evidence="2" id="KW-1133">Transmembrane helix</keyword>
<gene>
    <name evidence="4" type="ORF">B9Z19DRAFT_1124144</name>
</gene>
<dbReference type="Pfam" id="PF07910">
    <property type="entry name" value="Peptidase_C78"/>
    <property type="match status" value="1"/>
</dbReference>
<dbReference type="Gene3D" id="3.90.70.130">
    <property type="match status" value="1"/>
</dbReference>
<evidence type="ECO:0000256" key="1">
    <source>
        <dbReference type="ARBA" id="ARBA00022801"/>
    </source>
</evidence>
<dbReference type="EMBL" id="NESQ01000073">
    <property type="protein sequence ID" value="PUU80070.1"/>
    <property type="molecule type" value="Genomic_DNA"/>
</dbReference>
<name>A0A2T6ZX64_TUBBO</name>
<comment type="caution">
    <text evidence="4">The sequence shown here is derived from an EMBL/GenBank/DDBJ whole genome shotgun (WGS) entry which is preliminary data.</text>
</comment>
<dbReference type="GO" id="GO:0016787">
    <property type="term" value="F:hydrolase activity"/>
    <property type="evidence" value="ECO:0007669"/>
    <property type="project" value="UniProtKB-KW"/>
</dbReference>
<keyword evidence="5" id="KW-1185">Reference proteome</keyword>
<protein>
    <submittedName>
        <fullName evidence="4">Peptidase family C78-domain-containing protein</fullName>
    </submittedName>
</protein>
<evidence type="ECO:0000313" key="5">
    <source>
        <dbReference type="Proteomes" id="UP000244722"/>
    </source>
</evidence>
<feature type="transmembrane region" description="Helical" evidence="2">
    <location>
        <begin position="12"/>
        <end position="31"/>
    </location>
</feature>
<dbReference type="InterPro" id="IPR012462">
    <property type="entry name" value="UFSP1/2_DUB_cat"/>
</dbReference>
<dbReference type="Proteomes" id="UP000244722">
    <property type="component" value="Unassembled WGS sequence"/>
</dbReference>
<accession>A0A2T6ZX64</accession>
<evidence type="ECO:0000256" key="2">
    <source>
        <dbReference type="SAM" id="Phobius"/>
    </source>
</evidence>
<dbReference type="AlphaFoldDB" id="A0A2T6ZX64"/>